<dbReference type="PRINTS" id="PR00039">
    <property type="entry name" value="HTHLYSR"/>
</dbReference>
<dbReference type="Pfam" id="PF00126">
    <property type="entry name" value="HTH_1"/>
    <property type="match status" value="1"/>
</dbReference>
<dbReference type="GO" id="GO:0006351">
    <property type="term" value="P:DNA-templated transcription"/>
    <property type="evidence" value="ECO:0007669"/>
    <property type="project" value="TreeGrafter"/>
</dbReference>
<dbReference type="KEGG" id="ctes:O987_15315"/>
<comment type="similarity">
    <text evidence="1">Belongs to the LysR transcriptional regulatory family.</text>
</comment>
<protein>
    <submittedName>
        <fullName evidence="6">LysR family transcriptional regulator</fullName>
    </submittedName>
</protein>
<dbReference type="InterPro" id="IPR058163">
    <property type="entry name" value="LysR-type_TF_proteobact-type"/>
</dbReference>
<reference evidence="6 7" key="1">
    <citation type="journal article" date="2014" name="Genome Announc.">
        <title>Complete Genome Sequence of Polychlorinated Biphenyl Degrader Comamonas testosteroni TK102 (NBRC 109938).</title>
        <authorList>
            <person name="Fukuda K."/>
            <person name="Hosoyama A."/>
            <person name="Tsuchikane K."/>
            <person name="Ohji S."/>
            <person name="Yamazoe A."/>
            <person name="Fujita N."/>
            <person name="Shintani M."/>
            <person name="Kimbara K."/>
        </authorList>
    </citation>
    <scope>NUCLEOTIDE SEQUENCE [LARGE SCALE GENOMIC DNA]</scope>
    <source>
        <strain evidence="6">TK102</strain>
    </source>
</reference>
<dbReference type="Gene3D" id="3.40.190.10">
    <property type="entry name" value="Periplasmic binding protein-like II"/>
    <property type="match status" value="2"/>
</dbReference>
<dbReference type="SUPFAM" id="SSF46785">
    <property type="entry name" value="Winged helix' DNA-binding domain"/>
    <property type="match status" value="1"/>
</dbReference>
<dbReference type="GO" id="GO:0043565">
    <property type="term" value="F:sequence-specific DNA binding"/>
    <property type="evidence" value="ECO:0007669"/>
    <property type="project" value="TreeGrafter"/>
</dbReference>
<dbReference type="AlphaFoldDB" id="A0A076PJY6"/>
<gene>
    <name evidence="6" type="ORF">O987_15315</name>
</gene>
<evidence type="ECO:0000256" key="1">
    <source>
        <dbReference type="ARBA" id="ARBA00009437"/>
    </source>
</evidence>
<dbReference type="HOGENOM" id="CLU_039613_37_2_4"/>
<dbReference type="PANTHER" id="PTHR30537">
    <property type="entry name" value="HTH-TYPE TRANSCRIPTIONAL REGULATOR"/>
    <property type="match status" value="1"/>
</dbReference>
<dbReference type="RefSeq" id="WP_419177844.1">
    <property type="nucleotide sequence ID" value="NZ_CP006704.1"/>
</dbReference>
<feature type="domain" description="HTH lysR-type" evidence="5">
    <location>
        <begin position="22"/>
        <end position="79"/>
    </location>
</feature>
<keyword evidence="3" id="KW-0238">DNA-binding</keyword>
<evidence type="ECO:0000313" key="7">
    <source>
        <dbReference type="Proteomes" id="UP000028782"/>
    </source>
</evidence>
<dbReference type="Proteomes" id="UP000028782">
    <property type="component" value="Chromosome"/>
</dbReference>
<dbReference type="InterPro" id="IPR036390">
    <property type="entry name" value="WH_DNA-bd_sf"/>
</dbReference>
<dbReference type="InterPro" id="IPR000847">
    <property type="entry name" value="LysR_HTH_N"/>
</dbReference>
<evidence type="ECO:0000256" key="2">
    <source>
        <dbReference type="ARBA" id="ARBA00023015"/>
    </source>
</evidence>
<dbReference type="PROSITE" id="PS50931">
    <property type="entry name" value="HTH_LYSR"/>
    <property type="match status" value="1"/>
</dbReference>
<dbReference type="PANTHER" id="PTHR30537:SF74">
    <property type="entry name" value="HTH-TYPE TRANSCRIPTIONAL REGULATOR TRPI"/>
    <property type="match status" value="1"/>
</dbReference>
<keyword evidence="2" id="KW-0805">Transcription regulation</keyword>
<dbReference type="EMBL" id="CP006704">
    <property type="protein sequence ID" value="AIJ47174.1"/>
    <property type="molecule type" value="Genomic_DNA"/>
</dbReference>
<evidence type="ECO:0000313" key="6">
    <source>
        <dbReference type="EMBL" id="AIJ47174.1"/>
    </source>
</evidence>
<proteinExistence type="inferred from homology"/>
<dbReference type="InterPro" id="IPR005119">
    <property type="entry name" value="LysR_subst-bd"/>
</dbReference>
<evidence type="ECO:0000256" key="3">
    <source>
        <dbReference type="ARBA" id="ARBA00023125"/>
    </source>
</evidence>
<dbReference type="InterPro" id="IPR036388">
    <property type="entry name" value="WH-like_DNA-bd_sf"/>
</dbReference>
<keyword evidence="4" id="KW-0804">Transcription</keyword>
<organism evidence="6 7">
    <name type="scientific">Comamonas testosteroni TK102</name>
    <dbReference type="NCBI Taxonomy" id="1392005"/>
    <lineage>
        <taxon>Bacteria</taxon>
        <taxon>Pseudomonadati</taxon>
        <taxon>Pseudomonadota</taxon>
        <taxon>Betaproteobacteria</taxon>
        <taxon>Burkholderiales</taxon>
        <taxon>Comamonadaceae</taxon>
        <taxon>Comamonas</taxon>
    </lineage>
</organism>
<evidence type="ECO:0000259" key="5">
    <source>
        <dbReference type="PROSITE" id="PS50931"/>
    </source>
</evidence>
<dbReference type="Gene3D" id="1.10.10.10">
    <property type="entry name" value="Winged helix-like DNA-binding domain superfamily/Winged helix DNA-binding domain"/>
    <property type="match status" value="1"/>
</dbReference>
<dbReference type="SUPFAM" id="SSF53850">
    <property type="entry name" value="Periplasmic binding protein-like II"/>
    <property type="match status" value="1"/>
</dbReference>
<dbReference type="Pfam" id="PF03466">
    <property type="entry name" value="LysR_substrate"/>
    <property type="match status" value="1"/>
</dbReference>
<sequence length="319" mass="34822">MISQENSESGSQITAVSPQRMPSLVALRCFEAAARLESFSRAADELHLTHGAISRAVRAVEQELGAPLFERRNRRVFLNAAGRLLFDGVHVGLAQMARAAEAVRRQVADRPLLLSCEPTLLMRWLIPRWGDFQARYPQHIVHLVAGGGTVEWARGIDLAIRRNDFDWGRNVHVQPLCAERMGPVCQPDRLEQFFASKADGSLELRGGAALLHSRTRPGAWADWCQSVSLQLPMQLGQAQAAGALVLEHFYLSLQAAAAGLGVAMGPQLLVQDDIAAGRLVAPLGFVPDGSQYCLLAPQGWVAGSVQQLLADWIAQQMKN</sequence>
<accession>A0A076PJY6</accession>
<name>A0A076PJY6_COMTE</name>
<dbReference type="GO" id="GO:0003700">
    <property type="term" value="F:DNA-binding transcription factor activity"/>
    <property type="evidence" value="ECO:0007669"/>
    <property type="project" value="InterPro"/>
</dbReference>
<evidence type="ECO:0000256" key="4">
    <source>
        <dbReference type="ARBA" id="ARBA00023163"/>
    </source>
</evidence>